<dbReference type="PROSITE" id="PS00108">
    <property type="entry name" value="PROTEIN_KINASE_ST"/>
    <property type="match status" value="1"/>
</dbReference>
<dbReference type="OrthoDB" id="9762169at2"/>
<evidence type="ECO:0000256" key="1">
    <source>
        <dbReference type="ARBA" id="ARBA00004162"/>
    </source>
</evidence>
<dbReference type="CDD" id="cd14952">
    <property type="entry name" value="NHL_PKND_like"/>
    <property type="match status" value="1"/>
</dbReference>
<keyword evidence="9" id="KW-0418">Kinase</keyword>
<evidence type="ECO:0000256" key="12">
    <source>
        <dbReference type="ARBA" id="ARBA00023136"/>
    </source>
</evidence>
<dbReference type="PANTHER" id="PTHR43289">
    <property type="entry name" value="MITOGEN-ACTIVATED PROTEIN KINASE KINASE KINASE 20-RELATED"/>
    <property type="match status" value="1"/>
</dbReference>
<dbReference type="InterPro" id="IPR008271">
    <property type="entry name" value="Ser/Thr_kinase_AS"/>
</dbReference>
<dbReference type="PANTHER" id="PTHR43289:SF6">
    <property type="entry name" value="SERINE_THREONINE-PROTEIN KINASE NEKL-3"/>
    <property type="match status" value="1"/>
</dbReference>
<dbReference type="SMART" id="SM00220">
    <property type="entry name" value="S_TKc"/>
    <property type="match status" value="1"/>
</dbReference>
<name>A0A1X2LV61_9MYCO</name>
<feature type="compositionally biased region" description="Polar residues" evidence="15">
    <location>
        <begin position="378"/>
        <end position="389"/>
    </location>
</feature>
<keyword evidence="4" id="KW-0723">Serine/threonine-protein kinase</keyword>
<accession>A0A1X2LV61</accession>
<dbReference type="STRING" id="1430326.B8W66_13320"/>
<evidence type="ECO:0000256" key="9">
    <source>
        <dbReference type="ARBA" id="ARBA00022777"/>
    </source>
</evidence>
<evidence type="ECO:0000256" key="14">
    <source>
        <dbReference type="PROSITE-ProRule" id="PRU10141"/>
    </source>
</evidence>
<feature type="binding site" evidence="14">
    <location>
        <position position="51"/>
    </location>
    <ligand>
        <name>ATP</name>
        <dbReference type="ChEBI" id="CHEBI:30616"/>
    </ligand>
</feature>
<dbReference type="GO" id="GO:0004674">
    <property type="term" value="F:protein serine/threonine kinase activity"/>
    <property type="evidence" value="ECO:0007669"/>
    <property type="project" value="UniProtKB-KW"/>
</dbReference>
<keyword evidence="7" id="KW-0677">Repeat</keyword>
<evidence type="ECO:0000256" key="4">
    <source>
        <dbReference type="ARBA" id="ARBA00022527"/>
    </source>
</evidence>
<feature type="repeat" description="NHL" evidence="13">
    <location>
        <begin position="527"/>
        <end position="563"/>
    </location>
</feature>
<evidence type="ECO:0000256" key="16">
    <source>
        <dbReference type="SAM" id="Phobius"/>
    </source>
</evidence>
<keyword evidence="10 14" id="KW-0067">ATP-binding</keyword>
<dbReference type="CDD" id="cd14014">
    <property type="entry name" value="STKc_PknB_like"/>
    <property type="match status" value="1"/>
</dbReference>
<dbReference type="Pfam" id="PF01436">
    <property type="entry name" value="NHL"/>
    <property type="match status" value="2"/>
</dbReference>
<evidence type="ECO:0000256" key="8">
    <source>
        <dbReference type="ARBA" id="ARBA00022741"/>
    </source>
</evidence>
<dbReference type="InterPro" id="IPR000719">
    <property type="entry name" value="Prot_kinase_dom"/>
</dbReference>
<keyword evidence="11 16" id="KW-1133">Transmembrane helix</keyword>
<feature type="region of interest" description="Disordered" evidence="15">
    <location>
        <begin position="376"/>
        <end position="399"/>
    </location>
</feature>
<evidence type="ECO:0000313" key="18">
    <source>
        <dbReference type="EMBL" id="OSC40291.1"/>
    </source>
</evidence>
<protein>
    <recommendedName>
        <fullName evidence="2">non-specific serine/threonine protein kinase</fullName>
        <ecNumber evidence="2">2.7.11.1</ecNumber>
    </recommendedName>
</protein>
<keyword evidence="8 14" id="KW-0547">Nucleotide-binding</keyword>
<gene>
    <name evidence="18" type="ORF">B8W66_13320</name>
</gene>
<evidence type="ECO:0000259" key="17">
    <source>
        <dbReference type="PROSITE" id="PS50011"/>
    </source>
</evidence>
<dbReference type="RefSeq" id="WP_085325488.1">
    <property type="nucleotide sequence ID" value="NZ_NCXP01000015.1"/>
</dbReference>
<dbReference type="Gene3D" id="3.30.200.20">
    <property type="entry name" value="Phosphorylase Kinase, domain 1"/>
    <property type="match status" value="1"/>
</dbReference>
<dbReference type="GO" id="GO:0005886">
    <property type="term" value="C:plasma membrane"/>
    <property type="evidence" value="ECO:0007669"/>
    <property type="project" value="UniProtKB-SubCell"/>
</dbReference>
<evidence type="ECO:0000256" key="7">
    <source>
        <dbReference type="ARBA" id="ARBA00022737"/>
    </source>
</evidence>
<dbReference type="SUPFAM" id="SSF101898">
    <property type="entry name" value="NHL repeat"/>
    <property type="match status" value="1"/>
</dbReference>
<reference evidence="18 19" key="1">
    <citation type="submission" date="2017-04" db="EMBL/GenBank/DDBJ databases">
        <title>The new phylogeny of genus Mycobacterium.</title>
        <authorList>
            <person name="Tortoli E."/>
            <person name="Trovato A."/>
            <person name="Cirillo D.M."/>
        </authorList>
    </citation>
    <scope>NUCLEOTIDE SEQUENCE [LARGE SCALE GENOMIC DNA]</scope>
    <source>
        <strain evidence="18 19">TBL 1200985</strain>
    </source>
</reference>
<evidence type="ECO:0000256" key="2">
    <source>
        <dbReference type="ARBA" id="ARBA00012513"/>
    </source>
</evidence>
<keyword evidence="6 16" id="KW-0812">Transmembrane</keyword>
<feature type="region of interest" description="Disordered" evidence="15">
    <location>
        <begin position="295"/>
        <end position="343"/>
    </location>
</feature>
<feature type="transmembrane region" description="Helical" evidence="16">
    <location>
        <begin position="353"/>
        <end position="374"/>
    </location>
</feature>
<feature type="repeat" description="NHL" evidence="13">
    <location>
        <begin position="403"/>
        <end position="435"/>
    </location>
</feature>
<proteinExistence type="predicted"/>
<dbReference type="PROSITE" id="PS51125">
    <property type="entry name" value="NHL"/>
    <property type="match status" value="4"/>
</dbReference>
<dbReference type="FunFam" id="3.30.200.20:FF:000348">
    <property type="entry name" value="Serine/threonine protein kinase"/>
    <property type="match status" value="1"/>
</dbReference>
<dbReference type="EC" id="2.7.11.1" evidence="2"/>
<feature type="domain" description="Protein kinase" evidence="17">
    <location>
        <begin position="22"/>
        <end position="282"/>
    </location>
</feature>
<dbReference type="InterPro" id="IPR011009">
    <property type="entry name" value="Kinase-like_dom_sf"/>
</dbReference>
<evidence type="ECO:0000256" key="11">
    <source>
        <dbReference type="ARBA" id="ARBA00022989"/>
    </source>
</evidence>
<feature type="compositionally biased region" description="Pro residues" evidence="15">
    <location>
        <begin position="320"/>
        <end position="335"/>
    </location>
</feature>
<keyword evidence="19" id="KW-1185">Reference proteome</keyword>
<evidence type="ECO:0000313" key="19">
    <source>
        <dbReference type="Proteomes" id="UP000193247"/>
    </source>
</evidence>
<evidence type="ECO:0000256" key="15">
    <source>
        <dbReference type="SAM" id="MobiDB-lite"/>
    </source>
</evidence>
<dbReference type="InterPro" id="IPR035016">
    <property type="entry name" value="NHL_PKND"/>
</dbReference>
<keyword evidence="5" id="KW-0808">Transferase</keyword>
<dbReference type="Gene3D" id="1.10.510.10">
    <property type="entry name" value="Transferase(Phosphotransferase) domain 1"/>
    <property type="match status" value="1"/>
</dbReference>
<dbReference type="InterPro" id="IPR017441">
    <property type="entry name" value="Protein_kinase_ATP_BS"/>
</dbReference>
<keyword evidence="3" id="KW-1003">Cell membrane</keyword>
<evidence type="ECO:0000256" key="13">
    <source>
        <dbReference type="PROSITE-ProRule" id="PRU00504"/>
    </source>
</evidence>
<evidence type="ECO:0000256" key="3">
    <source>
        <dbReference type="ARBA" id="ARBA00022475"/>
    </source>
</evidence>
<dbReference type="Pfam" id="PF00069">
    <property type="entry name" value="Pkinase"/>
    <property type="match status" value="1"/>
</dbReference>
<dbReference type="Proteomes" id="UP000193247">
    <property type="component" value="Unassembled WGS sequence"/>
</dbReference>
<dbReference type="FunFam" id="1.10.510.10:FF:000021">
    <property type="entry name" value="Serine/threonine protein kinase"/>
    <property type="match status" value="1"/>
</dbReference>
<organism evidence="18 19">
    <name type="scientific">Mycobacterium decipiens</name>
    <dbReference type="NCBI Taxonomy" id="1430326"/>
    <lineage>
        <taxon>Bacteria</taxon>
        <taxon>Bacillati</taxon>
        <taxon>Actinomycetota</taxon>
        <taxon>Actinomycetes</taxon>
        <taxon>Mycobacteriales</taxon>
        <taxon>Mycobacteriaceae</taxon>
        <taxon>Mycobacterium</taxon>
    </lineage>
</organism>
<sequence>MEEPRASQTAPGSRAGSRFGHYLLKRLLGRGGHGEVYEAEDTLMHRAVALKLIAVPYAQNPVFRQRLYREARTAGGLHEPHVVPIHQCGEIDGQLYIDMRLIDGTDLQTMLARAGPLDPAQAVAIVRQVAAALDAAHTGQVTHRDVKPANILLTDDDFACLVDFGLANAAADAPLTSSGIAIGTFAYMSPERLQIAEVGPSSDVYALACVLYECLTGFPPYGRGNVPALITAHLTAPIPRPSQHRPQIPPGLDDVIARGMAKNPADRYPTAGDLAEAADEALTTHDHTELVVADTQSAGIPPAKTVPGAGLPSAELLDTPPAPPRLRCRPPPSDPQTPSASSTLPWLRKYRRVAIALGSVAALVMVAAVTAVVVGRGSRQQTTPPSALSPSADGPRQVELPFGDLSIPDGIAVDKAGNVYVTDDGTNQVFRLAARSNTPTAMPFTGLTDPDGLTVDSGGTVYLADGGLDGSPKVLKLAAGSDTQTEVPLAGLTSPWDVAVDAAGNIYVSDGINRVLKLPVRSDTQVKLPFTGINVPYGVAVDAIGSVYVTDGGNNRVLKLPAGSNTQVKLPFTDLDVPKGVEVDAEGNVYITDSHHNRVLKLPAGSSTQVELPFTGLKGPEAVAVDSAGNVYVADIDNNRVVKLPAG</sequence>
<dbReference type="SUPFAM" id="SSF56112">
    <property type="entry name" value="Protein kinase-like (PK-like)"/>
    <property type="match status" value="1"/>
</dbReference>
<dbReference type="Gene3D" id="2.40.10.500">
    <property type="match status" value="3"/>
</dbReference>
<dbReference type="EMBL" id="NCXP01000015">
    <property type="protein sequence ID" value="OSC40291.1"/>
    <property type="molecule type" value="Genomic_DNA"/>
</dbReference>
<dbReference type="PROSITE" id="PS50011">
    <property type="entry name" value="PROTEIN_KINASE_DOM"/>
    <property type="match status" value="1"/>
</dbReference>
<keyword evidence="12 16" id="KW-0472">Membrane</keyword>
<dbReference type="PROSITE" id="PS00107">
    <property type="entry name" value="PROTEIN_KINASE_ATP"/>
    <property type="match status" value="1"/>
</dbReference>
<dbReference type="GO" id="GO:0080090">
    <property type="term" value="P:regulation of primary metabolic process"/>
    <property type="evidence" value="ECO:0007669"/>
    <property type="project" value="UniProtKB-ARBA"/>
</dbReference>
<comment type="subcellular location">
    <subcellularLocation>
        <location evidence="1">Cell membrane</location>
        <topology evidence="1">Single-pass membrane protein</topology>
    </subcellularLocation>
</comment>
<dbReference type="GO" id="GO:0005524">
    <property type="term" value="F:ATP binding"/>
    <property type="evidence" value="ECO:0007669"/>
    <property type="project" value="UniProtKB-UniRule"/>
</dbReference>
<evidence type="ECO:0000256" key="6">
    <source>
        <dbReference type="ARBA" id="ARBA00022692"/>
    </source>
</evidence>
<feature type="repeat" description="NHL" evidence="13">
    <location>
        <begin position="564"/>
        <end position="605"/>
    </location>
</feature>
<feature type="repeat" description="NHL" evidence="13">
    <location>
        <begin position="606"/>
        <end position="647"/>
    </location>
</feature>
<dbReference type="AlphaFoldDB" id="A0A1X2LV61"/>
<comment type="caution">
    <text evidence="18">The sequence shown here is derived from an EMBL/GenBank/DDBJ whole genome shotgun (WGS) entry which is preliminary data.</text>
</comment>
<evidence type="ECO:0000256" key="5">
    <source>
        <dbReference type="ARBA" id="ARBA00022679"/>
    </source>
</evidence>
<evidence type="ECO:0000256" key="10">
    <source>
        <dbReference type="ARBA" id="ARBA00022840"/>
    </source>
</evidence>
<dbReference type="InterPro" id="IPR001258">
    <property type="entry name" value="NHL_repeat"/>
</dbReference>